<name>A0ABP0RE73_9DINO</name>
<dbReference type="Pfam" id="PF00378">
    <property type="entry name" value="ECH_1"/>
    <property type="match status" value="1"/>
</dbReference>
<dbReference type="SUPFAM" id="SSF52096">
    <property type="entry name" value="ClpP/crotonase"/>
    <property type="match status" value="1"/>
</dbReference>
<keyword evidence="1" id="KW-0413">Isomerase</keyword>
<dbReference type="EMBL" id="CAXAMM010041317">
    <property type="protein sequence ID" value="CAK9098623.1"/>
    <property type="molecule type" value="Genomic_DNA"/>
</dbReference>
<keyword evidence="2" id="KW-1185">Reference proteome</keyword>
<dbReference type="SUPFAM" id="SSF82199">
    <property type="entry name" value="SET domain"/>
    <property type="match status" value="1"/>
</dbReference>
<accession>A0ABP0RE73</accession>
<dbReference type="InterPro" id="IPR046341">
    <property type="entry name" value="SET_dom_sf"/>
</dbReference>
<dbReference type="Proteomes" id="UP001642464">
    <property type="component" value="Unassembled WGS sequence"/>
</dbReference>
<dbReference type="GO" id="GO:0016853">
    <property type="term" value="F:isomerase activity"/>
    <property type="evidence" value="ECO:0007669"/>
    <property type="project" value="UniProtKB-KW"/>
</dbReference>
<evidence type="ECO:0000313" key="2">
    <source>
        <dbReference type="Proteomes" id="UP001642464"/>
    </source>
</evidence>
<dbReference type="Gene3D" id="3.90.226.10">
    <property type="entry name" value="2-enoyl-CoA Hydratase, Chain A, domain 1"/>
    <property type="match status" value="1"/>
</dbReference>
<dbReference type="CDD" id="cd06558">
    <property type="entry name" value="crotonase-like"/>
    <property type="match status" value="1"/>
</dbReference>
<evidence type="ECO:0000313" key="1">
    <source>
        <dbReference type="EMBL" id="CAK9098623.1"/>
    </source>
</evidence>
<dbReference type="PANTHER" id="PTHR11941:SF75">
    <property type="entry name" value="ENOYL-COA HYDRATASE_ISOMERASE FAMILY PROTEIN"/>
    <property type="match status" value="1"/>
</dbReference>
<reference evidence="1 2" key="1">
    <citation type="submission" date="2024-02" db="EMBL/GenBank/DDBJ databases">
        <authorList>
            <person name="Chen Y."/>
            <person name="Shah S."/>
            <person name="Dougan E. K."/>
            <person name="Thang M."/>
            <person name="Chan C."/>
        </authorList>
    </citation>
    <scope>NUCLEOTIDE SEQUENCE [LARGE SCALE GENOMIC DNA]</scope>
</reference>
<organism evidence="1 2">
    <name type="scientific">Durusdinium trenchii</name>
    <dbReference type="NCBI Taxonomy" id="1381693"/>
    <lineage>
        <taxon>Eukaryota</taxon>
        <taxon>Sar</taxon>
        <taxon>Alveolata</taxon>
        <taxon>Dinophyceae</taxon>
        <taxon>Suessiales</taxon>
        <taxon>Symbiodiniaceae</taxon>
        <taxon>Durusdinium</taxon>
    </lineage>
</organism>
<dbReference type="InterPro" id="IPR029045">
    <property type="entry name" value="ClpP/crotonase-like_dom_sf"/>
</dbReference>
<protein>
    <submittedName>
        <fullName evidence="1">Delta(2)-enoyl CoA isomerase 3 (AtECI3</fullName>
    </submittedName>
</protein>
<comment type="caution">
    <text evidence="1">The sequence shown here is derived from an EMBL/GenBank/DDBJ whole genome shotgun (WGS) entry which is preliminary data.</text>
</comment>
<dbReference type="InterPro" id="IPR001753">
    <property type="entry name" value="Enoyl-CoA_hydra/iso"/>
</dbReference>
<dbReference type="Gene3D" id="3.90.1410.10">
    <property type="entry name" value="set domain protein methyltransferase, domain 1"/>
    <property type="match status" value="1"/>
</dbReference>
<sequence>MSEIFGDVRLEIRDGIGVLTLLGTEGVWPWGTCRQEHRWNPAASAAANMSSHPSWAPDVSEVMVMTNEGKYWSNGMDLRYLDSCSGKASQQLQKDTNELMARICCFPLPTVAAFRGHWCAAGAMMGLAFDYRVMSSDVGFFFIPGVDLGLIYAPMQTALMKAKLPQSLHRDVILFNSRRWTAKDLLAAGAIDAAEPLQAVLHKALQLATALRSKGQGPPRKALQGLKQGLYHEVLEALSAGAMSFPGRVSGLQLVSKRIGLQLHIRRKIMAEKAFGGLPARNRTAMVLSDDVFYGRAIMKIPRQALITVETGRNDKLKSEMTRFLFEEMTLQKVFNITSEDYIHLLSLAYTLLAERRDADSVFIEWLNATKNEKVFALELSSRQQQVLVGTTVEGAIQEMAERRDLIWQTAPNLTFFKRRPVSMEEASWALAVIMRHGRVVHPYQDQREVRDPRMYIFPLPELLDVALHPNPGVSIGFQEEIVINGKREEDLVLQIARRDMPKGEEIFLWPGRLSNSEMIARHGFSFRENPVGIGRNVSQPPSWSDKKDSKGRKEYDLYNCSSLEDFELRFNERGFPMRSFVRCYRISWFINNGWYSPALKNRMRELNKWPPPEKYTKSDWLSWTQADAEVNRVILEYCQYMRQRLKETMDANTAEDFRHSKDPTDRVLWHMRSEESRTFKNCIVQAKKIKT</sequence>
<dbReference type="PANTHER" id="PTHR11941">
    <property type="entry name" value="ENOYL-COA HYDRATASE-RELATED"/>
    <property type="match status" value="1"/>
</dbReference>
<gene>
    <name evidence="1" type="ORF">SCF082_LOCUS46208</name>
</gene>
<proteinExistence type="predicted"/>